<dbReference type="GO" id="GO:0030016">
    <property type="term" value="C:myofibril"/>
    <property type="evidence" value="ECO:0007669"/>
    <property type="project" value="TreeGrafter"/>
</dbReference>
<feature type="domain" description="ADF-H" evidence="9">
    <location>
        <begin position="79"/>
        <end position="215"/>
    </location>
</feature>
<dbReference type="SUPFAM" id="SSF55753">
    <property type="entry name" value="Actin depolymerizing proteins"/>
    <property type="match status" value="3"/>
</dbReference>
<keyword evidence="4" id="KW-0677">Repeat</keyword>
<feature type="compositionally biased region" description="Basic residues" evidence="8">
    <location>
        <begin position="423"/>
        <end position="433"/>
    </location>
</feature>
<dbReference type="EMBL" id="JAIWYP010000005">
    <property type="protein sequence ID" value="KAH3827887.1"/>
    <property type="molecule type" value="Genomic_DNA"/>
</dbReference>
<dbReference type="PANTHER" id="PTHR13759">
    <property type="entry name" value="TWINFILIN"/>
    <property type="match status" value="1"/>
</dbReference>
<evidence type="ECO:0000313" key="10">
    <source>
        <dbReference type="EMBL" id="KAH3827887.1"/>
    </source>
</evidence>
<comment type="caution">
    <text evidence="10">The sequence shown here is derived from an EMBL/GenBank/DDBJ whole genome shotgun (WGS) entry which is preliminary data.</text>
</comment>
<dbReference type="PROSITE" id="PS51263">
    <property type="entry name" value="ADF_H"/>
    <property type="match status" value="2"/>
</dbReference>
<keyword evidence="5" id="KW-0009">Actin-binding</keyword>
<dbReference type="GO" id="GO:0030042">
    <property type="term" value="P:actin filament depolymerization"/>
    <property type="evidence" value="ECO:0007669"/>
    <property type="project" value="TreeGrafter"/>
</dbReference>
<dbReference type="SMART" id="SM00102">
    <property type="entry name" value="ADF"/>
    <property type="match status" value="2"/>
</dbReference>
<organism evidence="10 11">
    <name type="scientific">Dreissena polymorpha</name>
    <name type="common">Zebra mussel</name>
    <name type="synonym">Mytilus polymorpha</name>
    <dbReference type="NCBI Taxonomy" id="45954"/>
    <lineage>
        <taxon>Eukaryota</taxon>
        <taxon>Metazoa</taxon>
        <taxon>Spiralia</taxon>
        <taxon>Lophotrochozoa</taxon>
        <taxon>Mollusca</taxon>
        <taxon>Bivalvia</taxon>
        <taxon>Autobranchia</taxon>
        <taxon>Heteroconchia</taxon>
        <taxon>Euheterodonta</taxon>
        <taxon>Imparidentia</taxon>
        <taxon>Neoheterodontei</taxon>
        <taxon>Myida</taxon>
        <taxon>Dreissenoidea</taxon>
        <taxon>Dreissenidae</taxon>
        <taxon>Dreissena</taxon>
    </lineage>
</organism>
<comment type="similarity">
    <text evidence="2">Belongs to the actin-binding proteins ADF family. Twinfilin subfamily.</text>
</comment>
<dbReference type="InterPro" id="IPR002108">
    <property type="entry name" value="ADF-H"/>
</dbReference>
<evidence type="ECO:0000259" key="9">
    <source>
        <dbReference type="PROSITE" id="PS51263"/>
    </source>
</evidence>
<reference evidence="10" key="2">
    <citation type="submission" date="2020-11" db="EMBL/GenBank/DDBJ databases">
        <authorList>
            <person name="McCartney M.A."/>
            <person name="Auch B."/>
            <person name="Kono T."/>
            <person name="Mallez S."/>
            <person name="Becker A."/>
            <person name="Gohl D.M."/>
            <person name="Silverstein K.A.T."/>
            <person name="Koren S."/>
            <person name="Bechman K.B."/>
            <person name="Herman A."/>
            <person name="Abrahante J.E."/>
            <person name="Garbe J."/>
        </authorList>
    </citation>
    <scope>NUCLEOTIDE SEQUENCE</scope>
    <source>
        <strain evidence="10">Duluth1</strain>
        <tissue evidence="10">Whole animal</tissue>
    </source>
</reference>
<evidence type="ECO:0000256" key="7">
    <source>
        <dbReference type="ARBA" id="ARBA00038532"/>
    </source>
</evidence>
<evidence type="ECO:0000256" key="4">
    <source>
        <dbReference type="ARBA" id="ARBA00022737"/>
    </source>
</evidence>
<feature type="domain" description="ADF-H" evidence="9">
    <location>
        <begin position="268"/>
        <end position="404"/>
    </location>
</feature>
<dbReference type="CDD" id="cd11284">
    <property type="entry name" value="ADF_Twf-C_like"/>
    <property type="match status" value="2"/>
</dbReference>
<evidence type="ECO:0000313" key="11">
    <source>
        <dbReference type="Proteomes" id="UP000828390"/>
    </source>
</evidence>
<dbReference type="GO" id="GO:0003785">
    <property type="term" value="F:actin monomer binding"/>
    <property type="evidence" value="ECO:0007669"/>
    <property type="project" value="TreeGrafter"/>
</dbReference>
<comment type="subunit">
    <text evidence="7">Interacts with G-actin; ADP-actin form.</text>
</comment>
<evidence type="ECO:0000256" key="6">
    <source>
        <dbReference type="ARBA" id="ARBA00023212"/>
    </source>
</evidence>
<feature type="region of interest" description="Disordered" evidence="8">
    <location>
        <begin position="410"/>
        <end position="433"/>
    </location>
</feature>
<sequence>MLYAATRSTMKLEFGTGIIKEELFGTVEADVTLVGYKKHLEHQSSNAPLTAAEEELKYIKQNEVRTDVHIDSKHQTMKGLQFPISDEAAHKIIDFLQDKLTYVQLKLDISGESIELADSGNVSTKELPSKVPVETARYHLFTFKHTHEGDFLHSKVFIYSMPGYKCPIKERMLYSSCKGPFVAQLEQQLNLQLEKKLEIDDPNELTEEYLYDELHPKKNIATMKFDKPQGPQKRVIQDIEVSSGECEAPDQTVRTDVHIDSKHQTMKGLQFPISDEAAHKIIDFLQDKLTYVQLKLDISGESIELADSGNVSTKELPSKVPVETARYHLFTFKHTHEGDFLHSKVFIYSMPGYKCPIKERMLYSSCKGPFVAQLEQQLNLQLEKKLEIDDPNELTEEFLYDELHPKKNIATMKFDKPQGPQKRGPRKLLKNTE</sequence>
<dbReference type="GO" id="GO:0005884">
    <property type="term" value="C:actin filament"/>
    <property type="evidence" value="ECO:0007669"/>
    <property type="project" value="TreeGrafter"/>
</dbReference>
<reference evidence="10" key="1">
    <citation type="journal article" date="2019" name="bioRxiv">
        <title>The Genome of the Zebra Mussel, Dreissena polymorpha: A Resource for Invasive Species Research.</title>
        <authorList>
            <person name="McCartney M.A."/>
            <person name="Auch B."/>
            <person name="Kono T."/>
            <person name="Mallez S."/>
            <person name="Zhang Y."/>
            <person name="Obille A."/>
            <person name="Becker A."/>
            <person name="Abrahante J.E."/>
            <person name="Garbe J."/>
            <person name="Badalamenti J.P."/>
            <person name="Herman A."/>
            <person name="Mangelson H."/>
            <person name="Liachko I."/>
            <person name="Sullivan S."/>
            <person name="Sone E.D."/>
            <person name="Koren S."/>
            <person name="Silverstein K.A.T."/>
            <person name="Beckman K.B."/>
            <person name="Gohl D.M."/>
        </authorList>
    </citation>
    <scope>NUCLEOTIDE SEQUENCE</scope>
    <source>
        <strain evidence="10">Duluth1</strain>
        <tissue evidence="10">Whole animal</tissue>
    </source>
</reference>
<dbReference type="GO" id="GO:0051016">
    <property type="term" value="P:barbed-end actin filament capping"/>
    <property type="evidence" value="ECO:0007669"/>
    <property type="project" value="TreeGrafter"/>
</dbReference>
<keyword evidence="11" id="KW-1185">Reference proteome</keyword>
<keyword evidence="3" id="KW-0963">Cytoplasm</keyword>
<evidence type="ECO:0000256" key="3">
    <source>
        <dbReference type="ARBA" id="ARBA00022490"/>
    </source>
</evidence>
<dbReference type="Gene3D" id="3.40.20.10">
    <property type="entry name" value="Severin"/>
    <property type="match status" value="2"/>
</dbReference>
<proteinExistence type="inferred from homology"/>
<dbReference type="InterPro" id="IPR029006">
    <property type="entry name" value="ADF-H/Gelsolin-like_dom_sf"/>
</dbReference>
<dbReference type="Proteomes" id="UP000828390">
    <property type="component" value="Unassembled WGS sequence"/>
</dbReference>
<dbReference type="FunFam" id="3.40.20.10:FF:000007">
    <property type="entry name" value="Twinfilin-1 isoform 1"/>
    <property type="match status" value="2"/>
</dbReference>
<accession>A0A9D4K0W8</accession>
<evidence type="ECO:0000256" key="8">
    <source>
        <dbReference type="SAM" id="MobiDB-lite"/>
    </source>
</evidence>
<comment type="subcellular location">
    <subcellularLocation>
        <location evidence="1">Cytoplasm</location>
        <location evidence="1">Cytoskeleton</location>
    </subcellularLocation>
</comment>
<dbReference type="AlphaFoldDB" id="A0A9D4K0W8"/>
<gene>
    <name evidence="10" type="ORF">DPMN_129831</name>
</gene>
<dbReference type="GO" id="GO:0010591">
    <property type="term" value="P:regulation of lamellipodium assembly"/>
    <property type="evidence" value="ECO:0007669"/>
    <property type="project" value="TreeGrafter"/>
</dbReference>
<evidence type="ECO:0000256" key="5">
    <source>
        <dbReference type="ARBA" id="ARBA00023203"/>
    </source>
</evidence>
<dbReference type="GO" id="GO:0010976">
    <property type="term" value="P:positive regulation of neuron projection development"/>
    <property type="evidence" value="ECO:0007669"/>
    <property type="project" value="TreeGrafter"/>
</dbReference>
<dbReference type="PANTHER" id="PTHR13759:SF1">
    <property type="entry name" value="TWINFILIN"/>
    <property type="match status" value="1"/>
</dbReference>
<dbReference type="GO" id="GO:0051015">
    <property type="term" value="F:actin filament binding"/>
    <property type="evidence" value="ECO:0007669"/>
    <property type="project" value="TreeGrafter"/>
</dbReference>
<evidence type="ECO:0000256" key="1">
    <source>
        <dbReference type="ARBA" id="ARBA00004245"/>
    </source>
</evidence>
<name>A0A9D4K0W8_DREPO</name>
<keyword evidence="6" id="KW-0206">Cytoskeleton</keyword>
<dbReference type="Pfam" id="PF00241">
    <property type="entry name" value="Cofilin_ADF"/>
    <property type="match status" value="2"/>
</dbReference>
<dbReference type="InterPro" id="IPR028458">
    <property type="entry name" value="Twinfilin"/>
</dbReference>
<protein>
    <recommendedName>
        <fullName evidence="9">ADF-H domain-containing protein</fullName>
    </recommendedName>
</protein>
<evidence type="ECO:0000256" key="2">
    <source>
        <dbReference type="ARBA" id="ARBA00009557"/>
    </source>
</evidence>